<name>A0ABQ9WHI6_SAGOE</name>
<dbReference type="InterPro" id="IPR036390">
    <property type="entry name" value="WH_DNA-bd_sf"/>
</dbReference>
<proteinExistence type="predicted"/>
<reference evidence="2 3" key="1">
    <citation type="submission" date="2023-05" db="EMBL/GenBank/DDBJ databases">
        <title>B98-5 Cell Line De Novo Hybrid Assembly: An Optical Mapping Approach.</title>
        <authorList>
            <person name="Kananen K."/>
            <person name="Auerbach J.A."/>
            <person name="Kautto E."/>
            <person name="Blachly J.S."/>
        </authorList>
    </citation>
    <scope>NUCLEOTIDE SEQUENCE [LARGE SCALE GENOMIC DNA]</scope>
    <source>
        <strain evidence="2">B95-8</strain>
        <tissue evidence="2">Cell line</tissue>
    </source>
</reference>
<dbReference type="Pfam" id="PF08672">
    <property type="entry name" value="ANAPC2"/>
    <property type="match status" value="1"/>
</dbReference>
<dbReference type="InterPro" id="IPR044554">
    <property type="entry name" value="ANAPC2"/>
</dbReference>
<keyword evidence="3" id="KW-1185">Reference proteome</keyword>
<comment type="caution">
    <text evidence="2">The sequence shown here is derived from an EMBL/GenBank/DDBJ whole genome shotgun (WGS) entry which is preliminary data.</text>
</comment>
<dbReference type="InterPro" id="IPR014786">
    <property type="entry name" value="ANAPC2_C"/>
</dbReference>
<protein>
    <submittedName>
        <fullName evidence="2">Anaphase-promoting complex subunit 2</fullName>
    </submittedName>
</protein>
<sequence>MGAGRCVQLFWTYIQAMLTNLESLSLERIYNMLRMFVVTGPALAEIDLQELQGYLQKKVRDQQLVYSAGVYRLPKNCG</sequence>
<dbReference type="Proteomes" id="UP001266305">
    <property type="component" value="Unassembled WGS sequence"/>
</dbReference>
<dbReference type="SUPFAM" id="SSF46785">
    <property type="entry name" value="Winged helix' DNA-binding domain"/>
    <property type="match status" value="1"/>
</dbReference>
<evidence type="ECO:0000313" key="2">
    <source>
        <dbReference type="EMBL" id="KAK2120786.1"/>
    </source>
</evidence>
<gene>
    <name evidence="2" type="primary">ANAPC2_1</name>
    <name evidence="2" type="ORF">P7K49_002172</name>
</gene>
<dbReference type="PANTHER" id="PTHR45957:SF1">
    <property type="entry name" value="ANAPHASE-PROMOTING COMPLEX SUBUNIT 2"/>
    <property type="match status" value="1"/>
</dbReference>
<evidence type="ECO:0000259" key="1">
    <source>
        <dbReference type="SMART" id="SM01013"/>
    </source>
</evidence>
<dbReference type="SMART" id="SM01013">
    <property type="entry name" value="APC2"/>
    <property type="match status" value="1"/>
</dbReference>
<organism evidence="2 3">
    <name type="scientific">Saguinus oedipus</name>
    <name type="common">Cotton-top tamarin</name>
    <name type="synonym">Oedipomidas oedipus</name>
    <dbReference type="NCBI Taxonomy" id="9490"/>
    <lineage>
        <taxon>Eukaryota</taxon>
        <taxon>Metazoa</taxon>
        <taxon>Chordata</taxon>
        <taxon>Craniata</taxon>
        <taxon>Vertebrata</taxon>
        <taxon>Euteleostomi</taxon>
        <taxon>Mammalia</taxon>
        <taxon>Eutheria</taxon>
        <taxon>Euarchontoglires</taxon>
        <taxon>Primates</taxon>
        <taxon>Haplorrhini</taxon>
        <taxon>Platyrrhini</taxon>
        <taxon>Cebidae</taxon>
        <taxon>Callitrichinae</taxon>
        <taxon>Saguinus</taxon>
    </lineage>
</organism>
<dbReference type="EMBL" id="JASSZA010000001">
    <property type="protein sequence ID" value="KAK2120786.1"/>
    <property type="molecule type" value="Genomic_DNA"/>
</dbReference>
<accession>A0ABQ9WHI6</accession>
<feature type="domain" description="Anaphase-promoting complex subunit 2 C-terminal" evidence="1">
    <location>
        <begin position="13"/>
        <end position="73"/>
    </location>
</feature>
<dbReference type="PANTHER" id="PTHR45957">
    <property type="entry name" value="ANAPHASE-PROMOTING COMPLEX SUBUNIT 2"/>
    <property type="match status" value="1"/>
</dbReference>
<evidence type="ECO:0000313" key="3">
    <source>
        <dbReference type="Proteomes" id="UP001266305"/>
    </source>
</evidence>
<dbReference type="Gene3D" id="1.10.10.10">
    <property type="entry name" value="Winged helix-like DNA-binding domain superfamily/Winged helix DNA-binding domain"/>
    <property type="match status" value="1"/>
</dbReference>
<dbReference type="InterPro" id="IPR036388">
    <property type="entry name" value="WH-like_DNA-bd_sf"/>
</dbReference>